<dbReference type="Proteomes" id="UP000278398">
    <property type="component" value="Unassembled WGS sequence"/>
</dbReference>
<evidence type="ECO:0000313" key="2">
    <source>
        <dbReference type="EMBL" id="RST88045.1"/>
    </source>
</evidence>
<feature type="region of interest" description="Disordered" evidence="1">
    <location>
        <begin position="1"/>
        <end position="43"/>
    </location>
</feature>
<feature type="compositionally biased region" description="Basic and acidic residues" evidence="1">
    <location>
        <begin position="34"/>
        <end position="43"/>
    </location>
</feature>
<proteinExistence type="predicted"/>
<accession>A0A3R9YAQ5</accession>
<name>A0A3R9YAQ5_9HYPH</name>
<gene>
    <name evidence="2" type="ORF">EJC49_02595</name>
</gene>
<dbReference type="AlphaFoldDB" id="A0A3R9YAQ5"/>
<evidence type="ECO:0000256" key="1">
    <source>
        <dbReference type="SAM" id="MobiDB-lite"/>
    </source>
</evidence>
<dbReference type="RefSeq" id="WP_126697900.1">
    <property type="nucleotide sequence ID" value="NZ_RWKW01000005.1"/>
</dbReference>
<organism evidence="2 3">
    <name type="scientific">Aquibium carbonis</name>
    <dbReference type="NCBI Taxonomy" id="2495581"/>
    <lineage>
        <taxon>Bacteria</taxon>
        <taxon>Pseudomonadati</taxon>
        <taxon>Pseudomonadota</taxon>
        <taxon>Alphaproteobacteria</taxon>
        <taxon>Hyphomicrobiales</taxon>
        <taxon>Phyllobacteriaceae</taxon>
        <taxon>Aquibium</taxon>
    </lineage>
</organism>
<reference evidence="2 3" key="1">
    <citation type="submission" date="2018-12" db="EMBL/GenBank/DDBJ databases">
        <title>Mesorhizobium carbonis sp. nov., isolated from coal mine water.</title>
        <authorList>
            <person name="Xin W."/>
            <person name="Xu Z."/>
            <person name="Xiang F."/>
            <person name="Zhang J."/>
            <person name="Xi L."/>
            <person name="Liu J."/>
        </authorList>
    </citation>
    <scope>NUCLEOTIDE SEQUENCE [LARGE SCALE GENOMIC DNA]</scope>
    <source>
        <strain evidence="2 3">B2.3</strain>
    </source>
</reference>
<protein>
    <submittedName>
        <fullName evidence="2">Uncharacterized protein</fullName>
    </submittedName>
</protein>
<sequence length="81" mass="8678">MTAGVPLEIGTRMKGTPQARPGSRKADMTGFPHELQDDPSRPGLKIEIHCGQADGLLADLSLRQGHAVQFSARSGWCLPIV</sequence>
<dbReference type="EMBL" id="RWKW01000005">
    <property type="protein sequence ID" value="RST88045.1"/>
    <property type="molecule type" value="Genomic_DNA"/>
</dbReference>
<comment type="caution">
    <text evidence="2">The sequence shown here is derived from an EMBL/GenBank/DDBJ whole genome shotgun (WGS) entry which is preliminary data.</text>
</comment>
<evidence type="ECO:0000313" key="3">
    <source>
        <dbReference type="Proteomes" id="UP000278398"/>
    </source>
</evidence>
<keyword evidence="3" id="KW-1185">Reference proteome</keyword>